<reference evidence="2 3" key="1">
    <citation type="submission" date="2020-12" db="EMBL/GenBank/DDBJ databases">
        <authorList>
            <person name="Shan Y."/>
        </authorList>
    </citation>
    <scope>NUCLEOTIDE SEQUENCE [LARGE SCALE GENOMIC DNA]</scope>
    <source>
        <strain evidence="3">csc3.9</strain>
    </source>
</reference>
<name>A0A7T4R039_9GAMM</name>
<sequence length="138" mass="14652">MAQDEFVVLLGEEAEQSSPSEADNGEFVVLLGEDNDTVEASTDAKEGQVTLDLGSDGTVAAAADIYQQLAELDITAAKTVELLANGLSRTDTAFLQVLAYYAKYAKAAGVEVHLLGAEDGFTDVASRLDLERFLVYEG</sequence>
<dbReference type="EMBL" id="CP066167">
    <property type="protein sequence ID" value="QQD17792.1"/>
    <property type="molecule type" value="Genomic_DNA"/>
</dbReference>
<organism evidence="2 3">
    <name type="scientific">Spongiibacter nanhainus</name>
    <dbReference type="NCBI Taxonomy" id="2794344"/>
    <lineage>
        <taxon>Bacteria</taxon>
        <taxon>Pseudomonadati</taxon>
        <taxon>Pseudomonadota</taxon>
        <taxon>Gammaproteobacteria</taxon>
        <taxon>Cellvibrionales</taxon>
        <taxon>Spongiibacteraceae</taxon>
        <taxon>Spongiibacter</taxon>
    </lineage>
</organism>
<gene>
    <name evidence="2" type="ORF">I6N98_15835</name>
</gene>
<dbReference type="Proteomes" id="UP000596063">
    <property type="component" value="Chromosome"/>
</dbReference>
<dbReference type="AlphaFoldDB" id="A0A7T4R039"/>
<evidence type="ECO:0000313" key="2">
    <source>
        <dbReference type="EMBL" id="QQD17792.1"/>
    </source>
</evidence>
<dbReference type="InterPro" id="IPR036513">
    <property type="entry name" value="STAS_dom_sf"/>
</dbReference>
<evidence type="ECO:0000259" key="1">
    <source>
        <dbReference type="PROSITE" id="PS50801"/>
    </source>
</evidence>
<dbReference type="Pfam" id="PF13466">
    <property type="entry name" value="STAS_2"/>
    <property type="match status" value="1"/>
</dbReference>
<dbReference type="PROSITE" id="PS50801">
    <property type="entry name" value="STAS"/>
    <property type="match status" value="1"/>
</dbReference>
<dbReference type="KEGG" id="snan:I6N98_15835"/>
<keyword evidence="3" id="KW-1185">Reference proteome</keyword>
<dbReference type="RefSeq" id="WP_198569291.1">
    <property type="nucleotide sequence ID" value="NZ_CP066167.1"/>
</dbReference>
<dbReference type="Gene3D" id="3.30.750.24">
    <property type="entry name" value="STAS domain"/>
    <property type="match status" value="1"/>
</dbReference>
<protein>
    <submittedName>
        <fullName evidence="2">STAS domain-containing protein</fullName>
    </submittedName>
</protein>
<feature type="domain" description="STAS" evidence="1">
    <location>
        <begin position="38"/>
        <end position="138"/>
    </location>
</feature>
<dbReference type="InterPro" id="IPR058548">
    <property type="entry name" value="MlaB-like_STAS"/>
</dbReference>
<dbReference type="SUPFAM" id="SSF52091">
    <property type="entry name" value="SpoIIaa-like"/>
    <property type="match status" value="1"/>
</dbReference>
<evidence type="ECO:0000313" key="3">
    <source>
        <dbReference type="Proteomes" id="UP000596063"/>
    </source>
</evidence>
<proteinExistence type="predicted"/>
<dbReference type="InterPro" id="IPR002645">
    <property type="entry name" value="STAS_dom"/>
</dbReference>
<accession>A0A7T4R039</accession>